<dbReference type="AlphaFoldDB" id="A0A7G8BPE7"/>
<dbReference type="InterPro" id="IPR027383">
    <property type="entry name" value="Znf_put"/>
</dbReference>
<dbReference type="Gene3D" id="1.10.10.1320">
    <property type="entry name" value="Anti-sigma factor, zinc-finger domain"/>
    <property type="match status" value="1"/>
</dbReference>
<evidence type="ECO:0000313" key="4">
    <source>
        <dbReference type="Proteomes" id="UP000515312"/>
    </source>
</evidence>
<protein>
    <submittedName>
        <fullName evidence="3">Anti-sigma factor</fullName>
    </submittedName>
</protein>
<evidence type="ECO:0000256" key="1">
    <source>
        <dbReference type="SAM" id="Phobius"/>
    </source>
</evidence>
<name>A0A7G8BPE7_9BACT</name>
<dbReference type="Proteomes" id="UP000515312">
    <property type="component" value="Chromosome"/>
</dbReference>
<keyword evidence="1" id="KW-0812">Transmembrane</keyword>
<dbReference type="InterPro" id="IPR041916">
    <property type="entry name" value="Anti_sigma_zinc_sf"/>
</dbReference>
<sequence length="249" mass="27941">MHCDQDGAMLVQYLDGELSADQASALQQHIGECPRCAAEVSELIGLKHSLRAARSRFTPTIEFRRKIERQIAKPRHNWWRTRFVSALATAAVFLVIAAVLWMQRSRHTDSLGEVADLHVEALASANPVDVVSTDRHTVKPWFQSKIPFSFNIPELTGTEFSLLGGRLVYLHQQPGAQLIFNLRKHEISVLIFQKTTEISNALPAGSRTEKRNSFTVATEDSQQLRFVIIGDADANEMQKLAQLIKIANE</sequence>
<dbReference type="RefSeq" id="WP_186746574.1">
    <property type="nucleotide sequence ID" value="NZ_CP060394.1"/>
</dbReference>
<proteinExistence type="predicted"/>
<feature type="domain" description="Putative zinc-finger" evidence="2">
    <location>
        <begin position="3"/>
        <end position="37"/>
    </location>
</feature>
<evidence type="ECO:0000259" key="2">
    <source>
        <dbReference type="Pfam" id="PF13490"/>
    </source>
</evidence>
<dbReference type="KEGG" id="adin:H7849_11295"/>
<keyword evidence="4" id="KW-1185">Reference proteome</keyword>
<gene>
    <name evidence="3" type="ORF">H7849_11295</name>
</gene>
<dbReference type="Pfam" id="PF13490">
    <property type="entry name" value="zf-HC2"/>
    <property type="match status" value="1"/>
</dbReference>
<organism evidence="3 4">
    <name type="scientific">Alloacidobacterium dinghuense</name>
    <dbReference type="NCBI Taxonomy" id="2763107"/>
    <lineage>
        <taxon>Bacteria</taxon>
        <taxon>Pseudomonadati</taxon>
        <taxon>Acidobacteriota</taxon>
        <taxon>Terriglobia</taxon>
        <taxon>Terriglobales</taxon>
        <taxon>Acidobacteriaceae</taxon>
        <taxon>Alloacidobacterium</taxon>
    </lineage>
</organism>
<dbReference type="EMBL" id="CP060394">
    <property type="protein sequence ID" value="QNI34417.1"/>
    <property type="molecule type" value="Genomic_DNA"/>
</dbReference>
<reference evidence="3 4" key="1">
    <citation type="submission" date="2020-08" db="EMBL/GenBank/DDBJ databases">
        <title>Edaphobacter telluris sp. nov. and Acidobacterium dinghuensis sp. nov., two acidobacteria isolated from forest soil.</title>
        <authorList>
            <person name="Fu J."/>
            <person name="Qiu L."/>
        </authorList>
    </citation>
    <scope>NUCLEOTIDE SEQUENCE [LARGE SCALE GENOMIC DNA]</scope>
    <source>
        <strain evidence="3">4Y35</strain>
    </source>
</reference>
<evidence type="ECO:0000313" key="3">
    <source>
        <dbReference type="EMBL" id="QNI34417.1"/>
    </source>
</evidence>
<keyword evidence="1" id="KW-1133">Transmembrane helix</keyword>
<feature type="transmembrane region" description="Helical" evidence="1">
    <location>
        <begin position="83"/>
        <end position="102"/>
    </location>
</feature>
<accession>A0A7G8BPE7</accession>
<keyword evidence="1" id="KW-0472">Membrane</keyword>